<dbReference type="SUPFAM" id="SSF47336">
    <property type="entry name" value="ACP-like"/>
    <property type="match status" value="1"/>
</dbReference>
<feature type="region of interest" description="Disordered" evidence="4">
    <location>
        <begin position="1003"/>
        <end position="1031"/>
    </location>
</feature>
<dbReference type="SMART" id="SM00827">
    <property type="entry name" value="PKS_AT"/>
    <property type="match status" value="1"/>
</dbReference>
<dbReference type="SUPFAM" id="SSF55048">
    <property type="entry name" value="Probable ACP-binding domain of malonyl-CoA ACP transacylase"/>
    <property type="match status" value="1"/>
</dbReference>
<dbReference type="InterPro" id="IPR009081">
    <property type="entry name" value="PP-bd_ACP"/>
</dbReference>
<dbReference type="InterPro" id="IPR020806">
    <property type="entry name" value="PKS_PP-bd"/>
</dbReference>
<dbReference type="InterPro" id="IPR050091">
    <property type="entry name" value="PKS_NRPS_Biosynth_Enz"/>
</dbReference>
<dbReference type="CDD" id="cd00833">
    <property type="entry name" value="PKS"/>
    <property type="match status" value="1"/>
</dbReference>
<dbReference type="PANTHER" id="PTHR43775:SF37">
    <property type="entry name" value="SI:DKEY-61P9.11"/>
    <property type="match status" value="1"/>
</dbReference>
<evidence type="ECO:0000256" key="2">
    <source>
        <dbReference type="ARBA" id="ARBA00022553"/>
    </source>
</evidence>
<accession>A0A2N7VFV6</accession>
<dbReference type="Gene3D" id="3.30.70.3290">
    <property type="match status" value="1"/>
</dbReference>
<dbReference type="GO" id="GO:0004312">
    <property type="term" value="F:fatty acid synthase activity"/>
    <property type="evidence" value="ECO:0007669"/>
    <property type="project" value="TreeGrafter"/>
</dbReference>
<dbReference type="SUPFAM" id="SSF53901">
    <property type="entry name" value="Thiolase-like"/>
    <property type="match status" value="1"/>
</dbReference>
<dbReference type="PROSITE" id="PS50075">
    <property type="entry name" value="CARRIER"/>
    <property type="match status" value="1"/>
</dbReference>
<evidence type="ECO:0000259" key="6">
    <source>
        <dbReference type="PROSITE" id="PS52004"/>
    </source>
</evidence>
<dbReference type="Pfam" id="PF02801">
    <property type="entry name" value="Ketoacyl-synt_C"/>
    <property type="match status" value="1"/>
</dbReference>
<dbReference type="Pfam" id="PF00550">
    <property type="entry name" value="PP-binding"/>
    <property type="match status" value="1"/>
</dbReference>
<proteinExistence type="predicted"/>
<reference evidence="7 8" key="1">
    <citation type="submission" date="2018-01" db="EMBL/GenBank/DDBJ databases">
        <title>Whole genome analyses suggest that Burkholderia sensu lato contains two further novel genera in the rhizoxinica-symbiotica group Mycetohabitans gen. nov., and Trinickia gen. nov.: implications for the evolution of diazotrophy and nodulation in the Burkholderiaceae.</title>
        <authorList>
            <person name="Estrada-de los Santos P."/>
            <person name="Palmer M."/>
            <person name="Chavez-Ramirez B."/>
            <person name="Beukes C."/>
            <person name="Steenkamp E.T."/>
            <person name="Hirsch A.M."/>
            <person name="Manyaka P."/>
            <person name="Maluk M."/>
            <person name="Lafos M."/>
            <person name="Crook M."/>
            <person name="Gross E."/>
            <person name="Simon M.F."/>
            <person name="Bueno dos Reis Junior F."/>
            <person name="Poole P.S."/>
            <person name="Venter S.N."/>
            <person name="James E.K."/>
        </authorList>
    </citation>
    <scope>NUCLEOTIDE SEQUENCE [LARGE SCALE GENOMIC DNA]</scope>
    <source>
        <strain evidence="7 8">GIMN1.004</strain>
    </source>
</reference>
<dbReference type="InterPro" id="IPR014030">
    <property type="entry name" value="Ketoacyl_synth_N"/>
</dbReference>
<dbReference type="RefSeq" id="WP_102648180.1">
    <property type="nucleotide sequence ID" value="NZ_PNYA01000027.1"/>
</dbReference>
<evidence type="ECO:0000256" key="3">
    <source>
        <dbReference type="ARBA" id="ARBA00022679"/>
    </source>
</evidence>
<dbReference type="Pfam" id="PF22621">
    <property type="entry name" value="CurL-like_PKS_C"/>
    <property type="match status" value="1"/>
</dbReference>
<keyword evidence="1" id="KW-0596">Phosphopantetheine</keyword>
<keyword evidence="3" id="KW-0808">Transferase</keyword>
<dbReference type="Gene3D" id="3.40.366.10">
    <property type="entry name" value="Malonyl-Coenzyme A Acyl Carrier Protein, domain 2"/>
    <property type="match status" value="1"/>
</dbReference>
<dbReference type="Proteomes" id="UP000235616">
    <property type="component" value="Unassembled WGS sequence"/>
</dbReference>
<dbReference type="InterPro" id="IPR001031">
    <property type="entry name" value="Thioesterase"/>
</dbReference>
<dbReference type="InterPro" id="IPR016035">
    <property type="entry name" value="Acyl_Trfase/lysoPLipase"/>
</dbReference>
<dbReference type="InterPro" id="IPR016036">
    <property type="entry name" value="Malonyl_transacylase_ACP-bd"/>
</dbReference>
<evidence type="ECO:0000256" key="1">
    <source>
        <dbReference type="ARBA" id="ARBA00022450"/>
    </source>
</evidence>
<evidence type="ECO:0000259" key="5">
    <source>
        <dbReference type="PROSITE" id="PS50075"/>
    </source>
</evidence>
<dbReference type="EMBL" id="PNYA01000027">
    <property type="protein sequence ID" value="PMS16029.1"/>
    <property type="molecule type" value="Genomic_DNA"/>
</dbReference>
<dbReference type="Pfam" id="PF00698">
    <property type="entry name" value="Acyl_transf_1"/>
    <property type="match status" value="1"/>
</dbReference>
<organism evidence="7 8">
    <name type="scientific">Trinickia dabaoshanensis</name>
    <dbReference type="NCBI Taxonomy" id="564714"/>
    <lineage>
        <taxon>Bacteria</taxon>
        <taxon>Pseudomonadati</taxon>
        <taxon>Pseudomonadota</taxon>
        <taxon>Betaproteobacteria</taxon>
        <taxon>Burkholderiales</taxon>
        <taxon>Burkholderiaceae</taxon>
        <taxon>Trinickia</taxon>
    </lineage>
</organism>
<evidence type="ECO:0000313" key="8">
    <source>
        <dbReference type="Proteomes" id="UP000235616"/>
    </source>
</evidence>
<dbReference type="InterPro" id="IPR020841">
    <property type="entry name" value="PKS_Beta-ketoAc_synthase_dom"/>
</dbReference>
<dbReference type="InterPro" id="IPR014043">
    <property type="entry name" value="Acyl_transferase_dom"/>
</dbReference>
<keyword evidence="8" id="KW-1185">Reference proteome</keyword>
<dbReference type="SUPFAM" id="SSF53474">
    <property type="entry name" value="alpha/beta-Hydrolases"/>
    <property type="match status" value="1"/>
</dbReference>
<name>A0A2N7VFV6_9BURK</name>
<dbReference type="Gene3D" id="1.10.1200.10">
    <property type="entry name" value="ACP-like"/>
    <property type="match status" value="1"/>
</dbReference>
<dbReference type="Pfam" id="PF00109">
    <property type="entry name" value="ketoacyl-synt"/>
    <property type="match status" value="1"/>
</dbReference>
<dbReference type="PROSITE" id="PS52004">
    <property type="entry name" value="KS3_2"/>
    <property type="match status" value="1"/>
</dbReference>
<evidence type="ECO:0000256" key="4">
    <source>
        <dbReference type="SAM" id="MobiDB-lite"/>
    </source>
</evidence>
<dbReference type="InterPro" id="IPR001227">
    <property type="entry name" value="Ac_transferase_dom_sf"/>
</dbReference>
<dbReference type="SMART" id="SM00823">
    <property type="entry name" value="PKS_PP"/>
    <property type="match status" value="1"/>
</dbReference>
<gene>
    <name evidence="7" type="ORF">C0Z18_25245</name>
</gene>
<dbReference type="PANTHER" id="PTHR43775">
    <property type="entry name" value="FATTY ACID SYNTHASE"/>
    <property type="match status" value="1"/>
</dbReference>
<dbReference type="InterPro" id="IPR036736">
    <property type="entry name" value="ACP-like_sf"/>
</dbReference>
<dbReference type="Gene3D" id="3.40.47.10">
    <property type="match status" value="1"/>
</dbReference>
<dbReference type="GO" id="GO:0006633">
    <property type="term" value="P:fatty acid biosynthetic process"/>
    <property type="evidence" value="ECO:0007669"/>
    <property type="project" value="TreeGrafter"/>
</dbReference>
<protein>
    <submittedName>
        <fullName evidence="7">Beta-ketoacyl synthase</fullName>
    </submittedName>
</protein>
<dbReference type="GO" id="GO:0031177">
    <property type="term" value="F:phosphopantetheine binding"/>
    <property type="evidence" value="ECO:0007669"/>
    <property type="project" value="InterPro"/>
</dbReference>
<dbReference type="SUPFAM" id="SSF52151">
    <property type="entry name" value="FabD/lysophospholipase-like"/>
    <property type="match status" value="1"/>
</dbReference>
<dbReference type="Gene3D" id="3.40.50.1820">
    <property type="entry name" value="alpha/beta hydrolase"/>
    <property type="match status" value="1"/>
</dbReference>
<feature type="domain" description="Ketosynthase family 3 (KS3)" evidence="6">
    <location>
        <begin position="8"/>
        <end position="433"/>
    </location>
</feature>
<comment type="caution">
    <text evidence="7">The sequence shown here is derived from an EMBL/GenBank/DDBJ whole genome shotgun (WGS) entry which is preliminary data.</text>
</comment>
<dbReference type="InterPro" id="IPR029058">
    <property type="entry name" value="AB_hydrolase_fold"/>
</dbReference>
<sequence length="1306" mass="139827">MDKSNENTGKTAIIGMSLRFPGGSSSASTYWAFLNSGSSAIRETPAERFDIDAWYCADPYAPGTTYSRQAGYVADPFFFDHKFFRISAAEAIEMDPQQRWMLQLTWEALENAGLVPSQMRGKRVGIFMTTGEADYGRRTFWSGDPSAITTYSKLGNLRAMAAGRVAHVMGFNGPAIFIDTTCSSSLVAIHLAAQSLRTGDCDVAIAGGVNLILGPEETIGVARLQAMSPTESCRPFDAEANGYMRGEGGGVLVIKRLDDALHDGDRIDAVLAGSAINSDGASNGLTAPNGAAQEAVIRAAMTRAGVEPEDVAYIEAHGTGTSLGDPIELAALRNVYTRSVARQRPILVGSVKSQVGHLEGAAGMAGIIKAILVLRHRYVPAQVNFATPNPRFRWDGAQLEIPRHGSTLAGDEPMVGVSGFGITGTNAHLILSSHGSATAAPASVATQRVLTVSGRSPEARARLVSAYRDMLTKADASLRDVCYTASTRREHFDFRVAFVGATKEDFLAAMDDFLHANPSGKWHAGDLTKRQRLAFLFPGQGAWEPGIGAELYNGNGIFRRFADACLQELDRDTADDVLSAIVKRDPASVRHHPGQLAHFVVCFSLARTWMELGQQPELLIGHSLGEHVAAVIGGVMTLPDGLKAVEARGRLFDTQTPRGAMLAVAASVEEISRHFDLGTDLFIAGINGPEQTVVSGTPQAVANVQDAMVAWGKRVSLLKTYDTPGHSPLLRSMREAFRLVLEPLTFAPPAIPIISTLTGTLATERITKPDHWLDLVEEPVRFHEALHAALDGKTAFIEVGPGAALSKLARAAEGGDWQCAVSSLTDGPDGDEEAETTGFAHACAHLYSAGQAIAWNKMYGNAPQPVELPTYPFDEERLELPFPDRKQAGMPVRSISGLSRSIAASADVIERTPVPANTAPDAASSASENEQLILASIRALAQSVSSGAANLEDNLPLAAQGMDSLALTELRVRLHQTFGTMPPVSVLARGASLITLARYFTSSPPSPASGTTAVDPARATEASNDTRPSDMLRDDVDERTLVVSLREGSGPVIALVHPVGGDVLCYQQLASVWPGDPSIVAVRHPYSDHDREVEYLSIEQLASLYRSAVLKTTGRIPDLLGGWSFGGLVAHEMAAQWEAEGFDSPPLLIVDSPLHDGEFARRLREIVSALDCDEGPRLVERLLANEHFDAMLDSDFSLADIRRRAHPTVFAHIARRHASSAAALSQHRPRLISARMQYAVATRGKAGACGEQLLARLRLLTNGTITVKAFDDDHDSIVRLPSAQHLASFLDDATATGQHRLGGAEA</sequence>
<feature type="domain" description="Carrier" evidence="5">
    <location>
        <begin position="928"/>
        <end position="1004"/>
    </location>
</feature>
<dbReference type="SMART" id="SM00825">
    <property type="entry name" value="PKS_KS"/>
    <property type="match status" value="1"/>
</dbReference>
<dbReference type="InterPro" id="IPR016039">
    <property type="entry name" value="Thiolase-like"/>
</dbReference>
<dbReference type="InterPro" id="IPR014031">
    <property type="entry name" value="Ketoacyl_synth_C"/>
</dbReference>
<dbReference type="Pfam" id="PF00975">
    <property type="entry name" value="Thioesterase"/>
    <property type="match status" value="1"/>
</dbReference>
<evidence type="ECO:0000313" key="7">
    <source>
        <dbReference type="EMBL" id="PMS16029.1"/>
    </source>
</evidence>
<keyword evidence="2" id="KW-0597">Phosphoprotein</keyword>
<dbReference type="OrthoDB" id="9778690at2"/>